<organism evidence="2 3">
    <name type="scientific">Taxus chinensis</name>
    <name type="common">Chinese yew</name>
    <name type="synonym">Taxus wallichiana var. chinensis</name>
    <dbReference type="NCBI Taxonomy" id="29808"/>
    <lineage>
        <taxon>Eukaryota</taxon>
        <taxon>Viridiplantae</taxon>
        <taxon>Streptophyta</taxon>
        <taxon>Embryophyta</taxon>
        <taxon>Tracheophyta</taxon>
        <taxon>Spermatophyta</taxon>
        <taxon>Pinopsida</taxon>
        <taxon>Pinidae</taxon>
        <taxon>Conifers II</taxon>
        <taxon>Cupressales</taxon>
        <taxon>Taxaceae</taxon>
        <taxon>Taxus</taxon>
    </lineage>
</organism>
<keyword evidence="3" id="KW-1185">Reference proteome</keyword>
<dbReference type="AlphaFoldDB" id="A0AA38LLF8"/>
<dbReference type="Proteomes" id="UP000824469">
    <property type="component" value="Unassembled WGS sequence"/>
</dbReference>
<feature type="region of interest" description="Disordered" evidence="1">
    <location>
        <begin position="43"/>
        <end position="65"/>
    </location>
</feature>
<sequence length="65" mass="7646">REEAKVIARFEREEEIRAQLEEIARLQATTEERVALAYEEAKNRNKMADNEHEAHTPNVPWGRNT</sequence>
<evidence type="ECO:0000256" key="1">
    <source>
        <dbReference type="SAM" id="MobiDB-lite"/>
    </source>
</evidence>
<feature type="compositionally biased region" description="Basic and acidic residues" evidence="1">
    <location>
        <begin position="43"/>
        <end position="55"/>
    </location>
</feature>
<evidence type="ECO:0000313" key="2">
    <source>
        <dbReference type="EMBL" id="KAH9328161.1"/>
    </source>
</evidence>
<comment type="caution">
    <text evidence="2">The sequence shown here is derived from an EMBL/GenBank/DDBJ whole genome shotgun (WGS) entry which is preliminary data.</text>
</comment>
<feature type="non-terminal residue" evidence="2">
    <location>
        <position position="65"/>
    </location>
</feature>
<accession>A0AA38LLF8</accession>
<name>A0AA38LLF8_TAXCH</name>
<protein>
    <submittedName>
        <fullName evidence="2">Uncharacterized protein</fullName>
    </submittedName>
</protein>
<evidence type="ECO:0000313" key="3">
    <source>
        <dbReference type="Proteomes" id="UP000824469"/>
    </source>
</evidence>
<gene>
    <name evidence="2" type="ORF">KI387_000269</name>
</gene>
<reference evidence="2 3" key="1">
    <citation type="journal article" date="2021" name="Nat. Plants">
        <title>The Taxus genome provides insights into paclitaxel biosynthesis.</title>
        <authorList>
            <person name="Xiong X."/>
            <person name="Gou J."/>
            <person name="Liao Q."/>
            <person name="Li Y."/>
            <person name="Zhou Q."/>
            <person name="Bi G."/>
            <person name="Li C."/>
            <person name="Du R."/>
            <person name="Wang X."/>
            <person name="Sun T."/>
            <person name="Guo L."/>
            <person name="Liang H."/>
            <person name="Lu P."/>
            <person name="Wu Y."/>
            <person name="Zhang Z."/>
            <person name="Ro D.K."/>
            <person name="Shang Y."/>
            <person name="Huang S."/>
            <person name="Yan J."/>
        </authorList>
    </citation>
    <scope>NUCLEOTIDE SEQUENCE [LARGE SCALE GENOMIC DNA]</scope>
    <source>
        <strain evidence="2">Ta-2019</strain>
    </source>
</reference>
<feature type="non-terminal residue" evidence="2">
    <location>
        <position position="1"/>
    </location>
</feature>
<dbReference type="EMBL" id="JAHRHJ020000001">
    <property type="protein sequence ID" value="KAH9328161.1"/>
    <property type="molecule type" value="Genomic_DNA"/>
</dbReference>
<proteinExistence type="predicted"/>